<feature type="domain" description="Conserved oligomeric Golgi complex subunit 2 N-terminal" evidence="9">
    <location>
        <begin position="27"/>
        <end position="101"/>
    </location>
</feature>
<comment type="caution">
    <text evidence="11">The sequence shown here is derived from an EMBL/GenBank/DDBJ whole genome shotgun (WGS) entry which is preliminary data.</text>
</comment>
<dbReference type="InterPro" id="IPR009316">
    <property type="entry name" value="COG2"/>
</dbReference>
<gene>
    <name evidence="11" type="ORF">DH2020_019013</name>
</gene>
<evidence type="ECO:0000256" key="3">
    <source>
        <dbReference type="ARBA" id="ARBA00020977"/>
    </source>
</evidence>
<evidence type="ECO:0000256" key="2">
    <source>
        <dbReference type="ARBA" id="ARBA00007603"/>
    </source>
</evidence>
<keyword evidence="5" id="KW-0653">Protein transport</keyword>
<evidence type="ECO:0000259" key="9">
    <source>
        <dbReference type="Pfam" id="PF06148"/>
    </source>
</evidence>
<keyword evidence="7" id="KW-0472">Membrane</keyword>
<dbReference type="InterPro" id="IPR024603">
    <property type="entry name" value="COG_complex_COG2_C"/>
</dbReference>
<evidence type="ECO:0000313" key="12">
    <source>
        <dbReference type="Proteomes" id="UP001318860"/>
    </source>
</evidence>
<dbReference type="EMBL" id="JABTTQ020000010">
    <property type="protein sequence ID" value="KAK6148101.1"/>
    <property type="molecule type" value="Genomic_DNA"/>
</dbReference>
<evidence type="ECO:0000259" key="10">
    <source>
        <dbReference type="Pfam" id="PF12022"/>
    </source>
</evidence>
<sequence>MATDLHSPLPKSATDLFGDPIEDSHPLWLNPSKFSDSEFDPESYISDLRTFVPFDTLRSELRSHLGALKHELVELINRDYADFVSLSTKLVDVDAAVVRMRAPLLEIKEKILSFRGSVDGSLAALQIRLKHRSQANEARELLELLLDTFHVVSKNVVLATSHKSGTQTSRRLLFAVDHPLGMLVFLYAQLIWNERNTFYVMHNLLQVEKLIKELPTVPADWPNGTVNSTEKDQLSNGISFQHAENGTNLRETQSMLLERIASEMNRLKFYIAHAQVICTVPGVILLPISIAVPSLPASYSSDAYSQGTLSSSILGIDSWQFHGAFLVCCILQNMPFIENMVKRIQNASLLLDTSLGHCFVDGLEHRDENAIYNCLRAYAAIDNTSSAEEIFRSTVVAPFIQKIIPHGSSRAVGGSSGDELEQDYERIKRHIEDDCKFLLEISSTENSGLHVFSFLANSILKEVLSAIQKGKPGAFSPGRPTEFLKNYNSSLGFLNYLEGYCPSRSAVAKLREETVYIEFMKQWNTGVYFSLRFQEIAGALDSALTTATLVPTQNSNQEYSQSLVLKQSISLMDCLRSCWRDDVLLLSCSDKFLRLFLQLLSRYSNWLSAGLNARKAGNASANSGSEWAISAASDDFLYIIHDLNCLVEEVCGDYLGHVLGLLKSCSPEVLDLVKQSILQGGNSLKVLQPLVINSIVETLVEKSVEDLRQLKGITATFRMTNKPLPVRHSLYVSGVLRPLKSFLEGKRAATYLTSELRKELLQGAAFEITRRYYELASDLVSVARKTESSLQKIRLGAQRRAGASSDVSDHNVSDTDKICMQLFLDIQEYGRNLASLGVDAANIPEYRSLWQCVAPSDKQSTIKF</sequence>
<evidence type="ECO:0000256" key="7">
    <source>
        <dbReference type="ARBA" id="ARBA00023136"/>
    </source>
</evidence>
<reference evidence="11 12" key="1">
    <citation type="journal article" date="2021" name="Comput. Struct. Biotechnol. J.">
        <title>De novo genome assembly of the potent medicinal plant Rehmannia glutinosa using nanopore technology.</title>
        <authorList>
            <person name="Ma L."/>
            <person name="Dong C."/>
            <person name="Song C."/>
            <person name="Wang X."/>
            <person name="Zheng X."/>
            <person name="Niu Y."/>
            <person name="Chen S."/>
            <person name="Feng W."/>
        </authorList>
    </citation>
    <scope>NUCLEOTIDE SEQUENCE [LARGE SCALE GENOMIC DNA]</scope>
    <source>
        <strain evidence="11">DH-2019</strain>
    </source>
</reference>
<organism evidence="11 12">
    <name type="scientific">Rehmannia glutinosa</name>
    <name type="common">Chinese foxglove</name>
    <dbReference type="NCBI Taxonomy" id="99300"/>
    <lineage>
        <taxon>Eukaryota</taxon>
        <taxon>Viridiplantae</taxon>
        <taxon>Streptophyta</taxon>
        <taxon>Embryophyta</taxon>
        <taxon>Tracheophyta</taxon>
        <taxon>Spermatophyta</taxon>
        <taxon>Magnoliopsida</taxon>
        <taxon>eudicotyledons</taxon>
        <taxon>Gunneridae</taxon>
        <taxon>Pentapetalae</taxon>
        <taxon>asterids</taxon>
        <taxon>lamiids</taxon>
        <taxon>Lamiales</taxon>
        <taxon>Orobanchaceae</taxon>
        <taxon>Rehmannieae</taxon>
        <taxon>Rehmannia</taxon>
    </lineage>
</organism>
<dbReference type="InterPro" id="IPR024602">
    <property type="entry name" value="COG_su2_N"/>
</dbReference>
<evidence type="ECO:0000256" key="8">
    <source>
        <dbReference type="ARBA" id="ARBA00031344"/>
    </source>
</evidence>
<accession>A0ABR0WKK5</accession>
<keyword evidence="4" id="KW-0813">Transport</keyword>
<comment type="subcellular location">
    <subcellularLocation>
        <location evidence="1">Golgi apparatus membrane</location>
        <topology evidence="1">Peripheral membrane protein</topology>
    </subcellularLocation>
</comment>
<evidence type="ECO:0000256" key="5">
    <source>
        <dbReference type="ARBA" id="ARBA00022927"/>
    </source>
</evidence>
<name>A0ABR0WKK5_REHGL</name>
<protein>
    <recommendedName>
        <fullName evidence="3">Conserved oligomeric Golgi complex subunit 2</fullName>
    </recommendedName>
    <alternativeName>
        <fullName evidence="8">Component of oligomeric Golgi complex 2</fullName>
    </alternativeName>
</protein>
<dbReference type="PANTHER" id="PTHR12961">
    <property type="entry name" value="CONSERVED OLIGOMERIC GOLGI COMPLEX COMPONENT 2"/>
    <property type="match status" value="1"/>
</dbReference>
<keyword evidence="6" id="KW-0333">Golgi apparatus</keyword>
<evidence type="ECO:0000256" key="4">
    <source>
        <dbReference type="ARBA" id="ARBA00022448"/>
    </source>
</evidence>
<comment type="similarity">
    <text evidence="2">Belongs to the COG2 family.</text>
</comment>
<dbReference type="PANTHER" id="PTHR12961:SF0">
    <property type="entry name" value="CONSERVED OLIGOMERIC GOLGI COMPLEX SUBUNIT 2"/>
    <property type="match status" value="1"/>
</dbReference>
<dbReference type="Pfam" id="PF06148">
    <property type="entry name" value="COG2_N"/>
    <property type="match status" value="1"/>
</dbReference>
<evidence type="ECO:0000313" key="11">
    <source>
        <dbReference type="EMBL" id="KAK6148101.1"/>
    </source>
</evidence>
<evidence type="ECO:0000256" key="1">
    <source>
        <dbReference type="ARBA" id="ARBA00004395"/>
    </source>
</evidence>
<proteinExistence type="inferred from homology"/>
<evidence type="ECO:0000256" key="6">
    <source>
        <dbReference type="ARBA" id="ARBA00023034"/>
    </source>
</evidence>
<feature type="domain" description="COG complex component COG2 C-terminal" evidence="10">
    <location>
        <begin position="521"/>
        <end position="826"/>
    </location>
</feature>
<dbReference type="Proteomes" id="UP001318860">
    <property type="component" value="Unassembled WGS sequence"/>
</dbReference>
<dbReference type="Pfam" id="PF12022">
    <property type="entry name" value="COG2_C"/>
    <property type="match status" value="1"/>
</dbReference>
<keyword evidence="12" id="KW-1185">Reference proteome</keyword>